<evidence type="ECO:0000313" key="13">
    <source>
        <dbReference type="EMBL" id="TDR35098.1"/>
    </source>
</evidence>
<evidence type="ECO:0000256" key="1">
    <source>
        <dbReference type="ARBA" id="ARBA00004141"/>
    </source>
</evidence>
<feature type="transmembrane region" description="Helical" evidence="10">
    <location>
        <begin position="155"/>
        <end position="175"/>
    </location>
</feature>
<dbReference type="Pfam" id="PF00344">
    <property type="entry name" value="SecY"/>
    <property type="match status" value="1"/>
</dbReference>
<feature type="transmembrane region" description="Helical" evidence="10">
    <location>
        <begin position="214"/>
        <end position="238"/>
    </location>
</feature>
<comment type="subunit">
    <text evidence="10">Component of the Sec protein translocase complex. Heterotrimer consisting of SecY, SecE and SecG subunits. The heterotrimers can form oligomers, although 1 heterotrimer is thought to be able to translocate proteins. Interacts with the ribosome. Interacts with SecDF, and other proteins may be involved. Interacts with SecA.</text>
</comment>
<feature type="transmembrane region" description="Helical" evidence="10">
    <location>
        <begin position="317"/>
        <end position="338"/>
    </location>
</feature>
<keyword evidence="8 10" id="KW-0472">Membrane</keyword>
<dbReference type="HOGENOM" id="CLU_030313_0_2_5"/>
<evidence type="ECO:0000256" key="10">
    <source>
        <dbReference type="HAMAP-Rule" id="MF_01465"/>
    </source>
</evidence>
<dbReference type="GO" id="GO:0043952">
    <property type="term" value="P:protein transport by the Sec complex"/>
    <property type="evidence" value="ECO:0007669"/>
    <property type="project" value="UniProtKB-UniRule"/>
</dbReference>
<evidence type="ECO:0000256" key="4">
    <source>
        <dbReference type="ARBA" id="ARBA00022692"/>
    </source>
</evidence>
<keyword evidence="6 10" id="KW-1133">Transmembrane helix</keyword>
<dbReference type="GO" id="GO:0005886">
    <property type="term" value="C:plasma membrane"/>
    <property type="evidence" value="ECO:0007669"/>
    <property type="project" value="UniProtKB-SubCell"/>
</dbReference>
<keyword evidence="3 10" id="KW-0813">Transport</keyword>
<dbReference type="InterPro" id="IPR023201">
    <property type="entry name" value="SecY_dom_sf"/>
</dbReference>
<sequence length="446" mass="48071">MASAAEQLASNLNFAAFAKAEDLKKRIWFTLGALFVYRLGTYIPLPGINPDAFAQAFQQQSGGVLGMFNMFAGGAVERMAIFALGIMPYISASIIMQLMTSVIPTLEALKKEGEQGRKIINQYTRYGTVLLALVQSYGIAVGLQGGNNIVTNPGLFFQISTVITLTGGTMFLMWLGEQITARGIGNGISLIIFAGIVAGMPAAISGTLELSRTGALSTGLVLAIMVLAVVVIAIIVFVERAQRRLLIQYPKRQVGNRMFQGDTSHLPLKLNTAGVIPPIFASSLLLLPATLAGFSNTQNLPSWASTILTALGHGQPIYMFLYGAMIVFFAFFYTAIVFNPKDTADQLKKHSGFIPGYRPGERTAEYIDYVLTRITVIGAIYLVAICLLPEYLIAATGVPFYLGGTSLLIVVSVTLDTVAQIQGHLIAHQYEGLIKKSKLRGGKRGR</sequence>
<dbReference type="OrthoDB" id="9809248at2"/>
<dbReference type="PANTHER" id="PTHR10906">
    <property type="entry name" value="SECY/SEC61-ALPHA FAMILY MEMBER"/>
    <property type="match status" value="1"/>
</dbReference>
<keyword evidence="10" id="KW-1003">Cell membrane</keyword>
<comment type="subcellular location">
    <subcellularLocation>
        <location evidence="10">Cell membrane</location>
        <topology evidence="10">Multi-pass membrane protein</topology>
    </subcellularLocation>
    <subcellularLocation>
        <location evidence="1">Membrane</location>
        <topology evidence="1">Multi-pass membrane protein</topology>
    </subcellularLocation>
</comment>
<name>A0A011U7F0_9HYPH</name>
<dbReference type="PROSITE" id="PS00756">
    <property type="entry name" value="SECY_2"/>
    <property type="match status" value="1"/>
</dbReference>
<comment type="similarity">
    <text evidence="2 10 11">Belongs to the SecY/SEC61-alpha family.</text>
</comment>
<reference evidence="12 14" key="1">
    <citation type="submission" date="2014-02" db="EMBL/GenBank/DDBJ databases">
        <title>Aquamicrobium defluvii Genome sequencing.</title>
        <authorList>
            <person name="Wang X."/>
        </authorList>
    </citation>
    <scope>NUCLEOTIDE SEQUENCE [LARGE SCALE GENOMIC DNA]</scope>
    <source>
        <strain evidence="12 14">W13Z1</strain>
    </source>
</reference>
<evidence type="ECO:0000256" key="7">
    <source>
        <dbReference type="ARBA" id="ARBA00023010"/>
    </source>
</evidence>
<feature type="transmembrane region" description="Helical" evidence="10">
    <location>
        <begin position="187"/>
        <end position="208"/>
    </location>
</feature>
<comment type="function">
    <text evidence="10">The central subunit of the protein translocation channel SecYEG. Consists of two halves formed by TMs 1-5 and 6-10. These two domains form a lateral gate at the front which open onto the bilayer between TMs 2 and 7, and are clamped together by SecE at the back. The channel is closed by both a pore ring composed of hydrophobic SecY resides and a short helix (helix 2A) on the extracellular side of the membrane which forms a plug. The plug probably moves laterally to allow the channel to open. The ring and the pore may move independently.</text>
</comment>
<evidence type="ECO:0000256" key="11">
    <source>
        <dbReference type="RuleBase" id="RU004349"/>
    </source>
</evidence>
<dbReference type="GO" id="GO:0006605">
    <property type="term" value="P:protein targeting"/>
    <property type="evidence" value="ECO:0007669"/>
    <property type="project" value="UniProtKB-UniRule"/>
</dbReference>
<organism evidence="12 14">
    <name type="scientific">Aquamicrobium defluvii</name>
    <dbReference type="NCBI Taxonomy" id="69279"/>
    <lineage>
        <taxon>Bacteria</taxon>
        <taxon>Pseudomonadati</taxon>
        <taxon>Pseudomonadota</taxon>
        <taxon>Alphaproteobacteria</taxon>
        <taxon>Hyphomicrobiales</taxon>
        <taxon>Phyllobacteriaceae</taxon>
        <taxon>Aquamicrobium</taxon>
    </lineage>
</organism>
<keyword evidence="15" id="KW-1185">Reference proteome</keyword>
<feature type="transmembrane region" description="Helical" evidence="10">
    <location>
        <begin position="275"/>
        <end position="297"/>
    </location>
</feature>
<feature type="transmembrane region" description="Helical" evidence="10">
    <location>
        <begin position="400"/>
        <end position="419"/>
    </location>
</feature>
<feature type="transmembrane region" description="Helical" evidence="10">
    <location>
        <begin position="27"/>
        <end position="45"/>
    </location>
</feature>
<dbReference type="Gene3D" id="1.10.3370.10">
    <property type="entry name" value="SecY subunit domain"/>
    <property type="match status" value="1"/>
</dbReference>
<dbReference type="Proteomes" id="UP000294958">
    <property type="component" value="Unassembled WGS sequence"/>
</dbReference>
<keyword evidence="4 10" id="KW-0812">Transmembrane</keyword>
<evidence type="ECO:0000313" key="14">
    <source>
        <dbReference type="Proteomes" id="UP000019849"/>
    </source>
</evidence>
<accession>A0A011U7F0</accession>
<dbReference type="InterPro" id="IPR030659">
    <property type="entry name" value="SecY_CS"/>
</dbReference>
<keyword evidence="5 10" id="KW-0653">Protein transport</keyword>
<reference evidence="13 15" key="2">
    <citation type="submission" date="2019-03" db="EMBL/GenBank/DDBJ databases">
        <title>Genomic Encyclopedia of Type Strains, Phase IV (KMG-IV): sequencing the most valuable type-strain genomes for metagenomic binning, comparative biology and taxonomic classification.</title>
        <authorList>
            <person name="Goeker M."/>
        </authorList>
    </citation>
    <scope>NUCLEOTIDE SEQUENCE [LARGE SCALE GENOMIC DNA]</scope>
    <source>
        <strain evidence="13 15">DSM 11603</strain>
    </source>
</reference>
<dbReference type="SUPFAM" id="SSF103491">
    <property type="entry name" value="Preprotein translocase SecY subunit"/>
    <property type="match status" value="1"/>
</dbReference>
<evidence type="ECO:0000256" key="6">
    <source>
        <dbReference type="ARBA" id="ARBA00022989"/>
    </source>
</evidence>
<feature type="transmembrane region" description="Helical" evidence="10">
    <location>
        <begin position="123"/>
        <end position="143"/>
    </location>
</feature>
<dbReference type="PIRSF" id="PIRSF004557">
    <property type="entry name" value="SecY"/>
    <property type="match status" value="1"/>
</dbReference>
<dbReference type="Proteomes" id="UP000019849">
    <property type="component" value="Unassembled WGS sequence"/>
</dbReference>
<proteinExistence type="inferred from homology"/>
<dbReference type="InterPro" id="IPR002208">
    <property type="entry name" value="SecY/SEC61-alpha"/>
</dbReference>
<evidence type="ECO:0000256" key="2">
    <source>
        <dbReference type="ARBA" id="ARBA00005751"/>
    </source>
</evidence>
<evidence type="ECO:0000256" key="9">
    <source>
        <dbReference type="ARBA" id="ARBA00039733"/>
    </source>
</evidence>
<gene>
    <name evidence="10" type="primary">secY</name>
    <name evidence="12" type="ORF">BG36_16780</name>
    <name evidence="13" type="ORF">DES43_111104</name>
</gene>
<feature type="transmembrane region" description="Helical" evidence="10">
    <location>
        <begin position="370"/>
        <end position="394"/>
    </location>
</feature>
<comment type="caution">
    <text evidence="12">The sequence shown here is derived from an EMBL/GenBank/DDBJ whole genome shotgun (WGS) entry which is preliminary data.</text>
</comment>
<dbReference type="AlphaFoldDB" id="A0A011U7F0"/>
<evidence type="ECO:0000256" key="8">
    <source>
        <dbReference type="ARBA" id="ARBA00023136"/>
    </source>
</evidence>
<dbReference type="GO" id="GO:0065002">
    <property type="term" value="P:intracellular protein transmembrane transport"/>
    <property type="evidence" value="ECO:0007669"/>
    <property type="project" value="UniProtKB-UniRule"/>
</dbReference>
<evidence type="ECO:0000256" key="3">
    <source>
        <dbReference type="ARBA" id="ARBA00022448"/>
    </source>
</evidence>
<dbReference type="PRINTS" id="PR00303">
    <property type="entry name" value="SECYTRNLCASE"/>
</dbReference>
<dbReference type="RefSeq" id="WP_035032336.1">
    <property type="nucleotide sequence ID" value="NZ_KK073909.1"/>
</dbReference>
<protein>
    <recommendedName>
        <fullName evidence="9 10">Protein translocase subunit SecY</fullName>
    </recommendedName>
</protein>
<dbReference type="HAMAP" id="MF_01465">
    <property type="entry name" value="SecY"/>
    <property type="match status" value="1"/>
</dbReference>
<comment type="caution">
    <text evidence="10">Lacks conserved residue(s) required for the propagation of feature annotation.</text>
</comment>
<dbReference type="EMBL" id="SNZF01000011">
    <property type="protein sequence ID" value="TDR35098.1"/>
    <property type="molecule type" value="Genomic_DNA"/>
</dbReference>
<dbReference type="EMBL" id="JENY01000037">
    <property type="protein sequence ID" value="EXL01808.1"/>
    <property type="molecule type" value="Genomic_DNA"/>
</dbReference>
<dbReference type="NCBIfam" id="TIGR00967">
    <property type="entry name" value="3a0501s007"/>
    <property type="match status" value="1"/>
</dbReference>
<dbReference type="STRING" id="69279.BG36_16780"/>
<evidence type="ECO:0000313" key="12">
    <source>
        <dbReference type="EMBL" id="EXL01808.1"/>
    </source>
</evidence>
<dbReference type="PATRIC" id="fig|69279.3.peg.4418"/>
<evidence type="ECO:0000313" key="15">
    <source>
        <dbReference type="Proteomes" id="UP000294958"/>
    </source>
</evidence>
<keyword evidence="7 10" id="KW-0811">Translocation</keyword>
<dbReference type="eggNOG" id="COG0201">
    <property type="taxonomic scope" value="Bacteria"/>
</dbReference>
<dbReference type="InterPro" id="IPR026593">
    <property type="entry name" value="SecY"/>
</dbReference>
<evidence type="ECO:0000256" key="5">
    <source>
        <dbReference type="ARBA" id="ARBA00022927"/>
    </source>
</evidence>
<dbReference type="FunFam" id="1.10.3370.10:FF:000001">
    <property type="entry name" value="Preprotein translocase subunit SecY"/>
    <property type="match status" value="1"/>
</dbReference>